<dbReference type="SUPFAM" id="SSF90123">
    <property type="entry name" value="ABC transporter transmembrane region"/>
    <property type="match status" value="1"/>
</dbReference>
<dbReference type="GO" id="GO:0015421">
    <property type="term" value="F:ABC-type oligopeptide transporter activity"/>
    <property type="evidence" value="ECO:0007669"/>
    <property type="project" value="TreeGrafter"/>
</dbReference>
<comment type="caution">
    <text evidence="11">The sequence shown here is derived from an EMBL/GenBank/DDBJ whole genome shotgun (WGS) entry which is preliminary data.</text>
</comment>
<evidence type="ECO:0000259" key="9">
    <source>
        <dbReference type="PROSITE" id="PS50893"/>
    </source>
</evidence>
<dbReference type="GO" id="GO:0005524">
    <property type="term" value="F:ATP binding"/>
    <property type="evidence" value="ECO:0007669"/>
    <property type="project" value="UniProtKB-KW"/>
</dbReference>
<dbReference type="SUPFAM" id="SSF52540">
    <property type="entry name" value="P-loop containing nucleoside triphosphate hydrolases"/>
    <property type="match status" value="1"/>
</dbReference>
<evidence type="ECO:0000313" key="13">
    <source>
        <dbReference type="Proteomes" id="UP000443070"/>
    </source>
</evidence>
<dbReference type="Proteomes" id="UP000443070">
    <property type="component" value="Unassembled WGS sequence"/>
</dbReference>
<feature type="transmembrane region" description="Helical" evidence="8">
    <location>
        <begin position="273"/>
        <end position="292"/>
    </location>
</feature>
<keyword evidence="4" id="KW-0547">Nucleotide-binding</keyword>
<feature type="transmembrane region" description="Helical" evidence="8">
    <location>
        <begin position="16"/>
        <end position="37"/>
    </location>
</feature>
<dbReference type="PANTHER" id="PTHR43394">
    <property type="entry name" value="ATP-DEPENDENT PERMEASE MDL1, MITOCHONDRIAL"/>
    <property type="match status" value="1"/>
</dbReference>
<keyword evidence="5 11" id="KW-0067">ATP-binding</keyword>
<protein>
    <submittedName>
        <fullName evidence="11">ATP-binding cassette domain-containing protein</fullName>
    </submittedName>
</protein>
<dbReference type="CDD" id="cd03251">
    <property type="entry name" value="ABCC_MsbA"/>
    <property type="match status" value="1"/>
</dbReference>
<evidence type="ECO:0000256" key="8">
    <source>
        <dbReference type="SAM" id="Phobius"/>
    </source>
</evidence>
<accession>A0A3G9HB06</accession>
<keyword evidence="2" id="KW-0813">Transport</keyword>
<evidence type="ECO:0000256" key="6">
    <source>
        <dbReference type="ARBA" id="ARBA00022989"/>
    </source>
</evidence>
<keyword evidence="13" id="KW-1185">Reference proteome</keyword>
<dbReference type="PANTHER" id="PTHR43394:SF1">
    <property type="entry name" value="ATP-BINDING CASSETTE SUB-FAMILY B MEMBER 10, MITOCHONDRIAL"/>
    <property type="match status" value="1"/>
</dbReference>
<evidence type="ECO:0000313" key="14">
    <source>
        <dbReference type="Proteomes" id="UP000484547"/>
    </source>
</evidence>
<feature type="transmembrane region" description="Helical" evidence="8">
    <location>
        <begin position="49"/>
        <end position="70"/>
    </location>
</feature>
<evidence type="ECO:0000313" key="11">
    <source>
        <dbReference type="EMBL" id="MTT76049.1"/>
    </source>
</evidence>
<evidence type="ECO:0000256" key="3">
    <source>
        <dbReference type="ARBA" id="ARBA00022692"/>
    </source>
</evidence>
<dbReference type="PROSITE" id="PS00211">
    <property type="entry name" value="ABC_TRANSPORTER_1"/>
    <property type="match status" value="1"/>
</dbReference>
<dbReference type="InterPro" id="IPR003593">
    <property type="entry name" value="AAA+_ATPase"/>
</dbReference>
<dbReference type="InterPro" id="IPR017871">
    <property type="entry name" value="ABC_transporter-like_CS"/>
</dbReference>
<dbReference type="Gene3D" id="3.40.50.300">
    <property type="entry name" value="P-loop containing nucleotide triphosphate hydrolases"/>
    <property type="match status" value="1"/>
</dbReference>
<evidence type="ECO:0000256" key="4">
    <source>
        <dbReference type="ARBA" id="ARBA00022741"/>
    </source>
</evidence>
<comment type="subcellular location">
    <subcellularLocation>
        <location evidence="1">Cell membrane</location>
        <topology evidence="1">Multi-pass membrane protein</topology>
    </subcellularLocation>
</comment>
<dbReference type="Pfam" id="PF00664">
    <property type="entry name" value="ABC_membrane"/>
    <property type="match status" value="1"/>
</dbReference>
<dbReference type="Pfam" id="PF00005">
    <property type="entry name" value="ABC_tran"/>
    <property type="match status" value="1"/>
</dbReference>
<dbReference type="InterPro" id="IPR011527">
    <property type="entry name" value="ABC1_TM_dom"/>
</dbReference>
<feature type="domain" description="ABC transporter" evidence="9">
    <location>
        <begin position="333"/>
        <end position="567"/>
    </location>
</feature>
<dbReference type="SMART" id="SM00382">
    <property type="entry name" value="AAA"/>
    <property type="match status" value="1"/>
</dbReference>
<gene>
    <name evidence="11" type="ORF">GMD11_07220</name>
    <name evidence="12" type="ORF">GMD18_06870</name>
</gene>
<dbReference type="InterPro" id="IPR036640">
    <property type="entry name" value="ABC1_TM_sf"/>
</dbReference>
<keyword evidence="7 8" id="KW-0472">Membrane</keyword>
<dbReference type="PROSITE" id="PS50929">
    <property type="entry name" value="ABC_TM1F"/>
    <property type="match status" value="1"/>
</dbReference>
<evidence type="ECO:0000313" key="12">
    <source>
        <dbReference type="EMBL" id="MTU04112.1"/>
    </source>
</evidence>
<dbReference type="RefSeq" id="WP_113077573.1">
    <property type="nucleotide sequence ID" value="NZ_AP019004.1"/>
</dbReference>
<reference evidence="13 14" key="1">
    <citation type="journal article" date="2019" name="Nat. Med.">
        <title>A library of human gut bacterial isolates paired with longitudinal multiomics data enables mechanistic microbiome research.</title>
        <authorList>
            <person name="Poyet M."/>
            <person name="Groussin M."/>
            <person name="Gibbons S.M."/>
            <person name="Avila-Pacheco J."/>
            <person name="Jiang X."/>
            <person name="Kearney S.M."/>
            <person name="Perrotta A.R."/>
            <person name="Berdy B."/>
            <person name="Zhao S."/>
            <person name="Lieberman T.D."/>
            <person name="Swanson P.K."/>
            <person name="Smith M."/>
            <person name="Roesemann S."/>
            <person name="Alexander J.E."/>
            <person name="Rich S.A."/>
            <person name="Livny J."/>
            <person name="Vlamakis H."/>
            <person name="Clish C."/>
            <person name="Bullock K."/>
            <person name="Deik A."/>
            <person name="Scott J."/>
            <person name="Pierce K.A."/>
            <person name="Xavier R.J."/>
            <person name="Alm E.J."/>
        </authorList>
    </citation>
    <scope>NUCLEOTIDE SEQUENCE [LARGE SCALE GENOMIC DNA]</scope>
    <source>
        <strain evidence="11 14">BIOML-A13</strain>
        <strain evidence="12 13">BIOML-A3</strain>
    </source>
</reference>
<dbReference type="GO" id="GO:0005886">
    <property type="term" value="C:plasma membrane"/>
    <property type="evidence" value="ECO:0007669"/>
    <property type="project" value="UniProtKB-SubCell"/>
</dbReference>
<dbReference type="GO" id="GO:0016887">
    <property type="term" value="F:ATP hydrolysis activity"/>
    <property type="evidence" value="ECO:0007669"/>
    <property type="project" value="InterPro"/>
</dbReference>
<dbReference type="GeneID" id="49406208"/>
<keyword evidence="6 8" id="KW-1133">Transmembrane helix</keyword>
<dbReference type="InterPro" id="IPR039421">
    <property type="entry name" value="Type_1_exporter"/>
</dbReference>
<sequence length="575" mass="64373">MPERLLKYYRPYRKTLFFALLGSVITSALDLCFPLFMRYILGDVLPEGNLFLLGQATIILLFLYLLNFIISYQVSRHGRLMGAKIEQDMRSDLFQHVQSMSFRYFDNIRIGQLISRIVSDIAEIRELVFLGPNYLLVCTITMLGTLGILIYLNWPLALLVNLLLLGKAYESVATNHALKQSGRMIREQVGNLTAQTNESLNAIRLVKSFNNEEWEEKRLDKNGQALLQARKTSFDLLSRLNSNAVLFSNVTNLVIIVVGGAMIAYGKMQISDLVAFLLYVSIFIRPILRLTALAESYQKGMAGYQRFCQLMDTPSENIDLPGAVDCGTLKGSISFKNVSFGYDPGKPVIQNFDLDIAAGEVIAFVGTTGVGKSTICNLLPRFYELQQGVITIDGMDIRNVTLKSLRRNIGIVQQDIFLFSDSVRENIAYGNPHASMEEIITAARLAEADAFINQLPDGYDSQLGERGVKLSGGQKQRIAIARVFLKNPPILILDEATSSLDNETENLIQESLMQLSRNRTTLIVAHRLATIRHADRIVVLTPNGISEHGSHDDLMALQGEYYKLYMAQFSKSPLN</sequence>
<evidence type="ECO:0000256" key="2">
    <source>
        <dbReference type="ARBA" id="ARBA00022448"/>
    </source>
</evidence>
<evidence type="ECO:0000256" key="1">
    <source>
        <dbReference type="ARBA" id="ARBA00004651"/>
    </source>
</evidence>
<dbReference type="PROSITE" id="PS50893">
    <property type="entry name" value="ABC_TRANSPORTER_2"/>
    <property type="match status" value="1"/>
</dbReference>
<dbReference type="EMBL" id="WNBW01000004">
    <property type="protein sequence ID" value="MTU04112.1"/>
    <property type="molecule type" value="Genomic_DNA"/>
</dbReference>
<evidence type="ECO:0000256" key="5">
    <source>
        <dbReference type="ARBA" id="ARBA00022840"/>
    </source>
</evidence>
<dbReference type="OrthoDB" id="9770415at2"/>
<dbReference type="Gene3D" id="1.20.1560.10">
    <property type="entry name" value="ABC transporter type 1, transmembrane domain"/>
    <property type="match status" value="1"/>
</dbReference>
<feature type="domain" description="ABC transmembrane type-1" evidence="10">
    <location>
        <begin position="17"/>
        <end position="299"/>
    </location>
</feature>
<feature type="transmembrane region" description="Helical" evidence="8">
    <location>
        <begin position="244"/>
        <end position="266"/>
    </location>
</feature>
<organism evidence="11 14">
    <name type="scientific">Phascolarctobacterium faecium</name>
    <dbReference type="NCBI Taxonomy" id="33025"/>
    <lineage>
        <taxon>Bacteria</taxon>
        <taxon>Bacillati</taxon>
        <taxon>Bacillota</taxon>
        <taxon>Negativicutes</taxon>
        <taxon>Acidaminococcales</taxon>
        <taxon>Acidaminococcaceae</taxon>
        <taxon>Phascolarctobacterium</taxon>
    </lineage>
</organism>
<dbReference type="EMBL" id="WNBM01000004">
    <property type="protein sequence ID" value="MTT76049.1"/>
    <property type="molecule type" value="Genomic_DNA"/>
</dbReference>
<dbReference type="FunFam" id="3.40.50.300:FF:000287">
    <property type="entry name" value="Multidrug ABC transporter ATP-binding protein"/>
    <property type="match status" value="1"/>
</dbReference>
<evidence type="ECO:0000256" key="7">
    <source>
        <dbReference type="ARBA" id="ARBA00023136"/>
    </source>
</evidence>
<feature type="transmembrane region" description="Helical" evidence="8">
    <location>
        <begin position="134"/>
        <end position="154"/>
    </location>
</feature>
<dbReference type="InterPro" id="IPR027417">
    <property type="entry name" value="P-loop_NTPase"/>
</dbReference>
<proteinExistence type="predicted"/>
<dbReference type="CDD" id="cd18549">
    <property type="entry name" value="ABC_6TM_YwjA_like"/>
    <property type="match status" value="1"/>
</dbReference>
<dbReference type="AlphaFoldDB" id="A0A3G9HB06"/>
<dbReference type="Proteomes" id="UP000484547">
    <property type="component" value="Unassembled WGS sequence"/>
</dbReference>
<dbReference type="InterPro" id="IPR003439">
    <property type="entry name" value="ABC_transporter-like_ATP-bd"/>
</dbReference>
<name>A0A3G9HB06_9FIRM</name>
<evidence type="ECO:0000259" key="10">
    <source>
        <dbReference type="PROSITE" id="PS50929"/>
    </source>
</evidence>
<keyword evidence="3 8" id="KW-0812">Transmembrane</keyword>